<dbReference type="InterPro" id="IPR036890">
    <property type="entry name" value="HATPase_C_sf"/>
</dbReference>
<evidence type="ECO:0000256" key="2">
    <source>
        <dbReference type="ARBA" id="ARBA00004370"/>
    </source>
</evidence>
<feature type="transmembrane region" description="Helical" evidence="8">
    <location>
        <begin position="322"/>
        <end position="343"/>
    </location>
</feature>
<dbReference type="AlphaFoldDB" id="A0A139WT70"/>
<dbReference type="Pfam" id="PF02518">
    <property type="entry name" value="HATPase_c"/>
    <property type="match status" value="1"/>
</dbReference>
<keyword evidence="8" id="KW-1133">Transmembrane helix</keyword>
<dbReference type="SUPFAM" id="SSF158472">
    <property type="entry name" value="HAMP domain-like"/>
    <property type="match status" value="1"/>
</dbReference>
<evidence type="ECO:0000256" key="4">
    <source>
        <dbReference type="ARBA" id="ARBA00022553"/>
    </source>
</evidence>
<dbReference type="EMBL" id="ANNX02000051">
    <property type="protein sequence ID" value="KYC35644.1"/>
    <property type="molecule type" value="Genomic_DNA"/>
</dbReference>
<dbReference type="GO" id="GO:0000155">
    <property type="term" value="F:phosphorelay sensor kinase activity"/>
    <property type="evidence" value="ECO:0007669"/>
    <property type="project" value="InterPro"/>
</dbReference>
<dbReference type="SMART" id="SM00387">
    <property type="entry name" value="HATPase_c"/>
    <property type="match status" value="1"/>
</dbReference>
<dbReference type="Gene3D" id="6.10.340.10">
    <property type="match status" value="1"/>
</dbReference>
<reference evidence="11 12" key="1">
    <citation type="journal article" date="2013" name="Genome Biol. Evol.">
        <title>Genomes of Stigonematalean cyanobacteria (subsection V) and the evolution of oxygenic photosynthesis from prokaryotes to plastids.</title>
        <authorList>
            <person name="Dagan T."/>
            <person name="Roettger M."/>
            <person name="Stucken K."/>
            <person name="Landan G."/>
            <person name="Koch R."/>
            <person name="Major P."/>
            <person name="Gould S.B."/>
            <person name="Goremykin V.V."/>
            <person name="Rippka R."/>
            <person name="Tandeau de Marsac N."/>
            <person name="Gugger M."/>
            <person name="Lockhart P.J."/>
            <person name="Allen J.F."/>
            <person name="Brune I."/>
            <person name="Maus I."/>
            <person name="Puhler A."/>
            <person name="Martin W.F."/>
        </authorList>
    </citation>
    <scope>NUCLEOTIDE SEQUENCE [LARGE SCALE GENOMIC DNA]</scope>
    <source>
        <strain evidence="11 12">PCC 7110</strain>
    </source>
</reference>
<accession>A0A139WT70</accession>
<dbReference type="InterPro" id="IPR036097">
    <property type="entry name" value="HisK_dim/P_sf"/>
</dbReference>
<evidence type="ECO:0000259" key="10">
    <source>
        <dbReference type="PROSITE" id="PS50885"/>
    </source>
</evidence>
<gene>
    <name evidence="11" type="ORF">WA1_07460</name>
</gene>
<dbReference type="Gene3D" id="1.10.287.130">
    <property type="match status" value="1"/>
</dbReference>
<dbReference type="Gene3D" id="3.30.565.10">
    <property type="entry name" value="Histidine kinase-like ATPase, C-terminal domain"/>
    <property type="match status" value="1"/>
</dbReference>
<evidence type="ECO:0000256" key="8">
    <source>
        <dbReference type="SAM" id="Phobius"/>
    </source>
</evidence>
<dbReference type="PRINTS" id="PR00344">
    <property type="entry name" value="BCTRLSENSOR"/>
</dbReference>
<proteinExistence type="predicted"/>
<organism evidence="11 12">
    <name type="scientific">Scytonema hofmannii PCC 7110</name>
    <dbReference type="NCBI Taxonomy" id="128403"/>
    <lineage>
        <taxon>Bacteria</taxon>
        <taxon>Bacillati</taxon>
        <taxon>Cyanobacteriota</taxon>
        <taxon>Cyanophyceae</taxon>
        <taxon>Nostocales</taxon>
        <taxon>Scytonemataceae</taxon>
        <taxon>Scytonema</taxon>
    </lineage>
</organism>
<comment type="catalytic activity">
    <reaction evidence="1">
        <text>ATP + protein L-histidine = ADP + protein N-phospho-L-histidine.</text>
        <dbReference type="EC" id="2.7.13.3"/>
    </reaction>
</comment>
<protein>
    <recommendedName>
        <fullName evidence="3">histidine kinase</fullName>
        <ecNumber evidence="3">2.7.13.3</ecNumber>
    </recommendedName>
</protein>
<keyword evidence="8" id="KW-0472">Membrane</keyword>
<evidence type="ECO:0000256" key="7">
    <source>
        <dbReference type="ARBA" id="ARBA00023012"/>
    </source>
</evidence>
<comment type="subcellular location">
    <subcellularLocation>
        <location evidence="2">Membrane</location>
    </subcellularLocation>
</comment>
<evidence type="ECO:0000259" key="9">
    <source>
        <dbReference type="PROSITE" id="PS50109"/>
    </source>
</evidence>
<keyword evidence="4" id="KW-0597">Phosphoprotein</keyword>
<dbReference type="PROSITE" id="PS50109">
    <property type="entry name" value="HIS_KIN"/>
    <property type="match status" value="1"/>
</dbReference>
<feature type="domain" description="HAMP" evidence="10">
    <location>
        <begin position="344"/>
        <end position="396"/>
    </location>
</feature>
<dbReference type="InterPro" id="IPR003661">
    <property type="entry name" value="HisK_dim/P_dom"/>
</dbReference>
<evidence type="ECO:0000256" key="1">
    <source>
        <dbReference type="ARBA" id="ARBA00000085"/>
    </source>
</evidence>
<dbReference type="SUPFAM" id="SSF55874">
    <property type="entry name" value="ATPase domain of HSP90 chaperone/DNA topoisomerase II/histidine kinase"/>
    <property type="match status" value="1"/>
</dbReference>
<dbReference type="InterPro" id="IPR005467">
    <property type="entry name" value="His_kinase_dom"/>
</dbReference>
<dbReference type="CDD" id="cd06225">
    <property type="entry name" value="HAMP"/>
    <property type="match status" value="1"/>
</dbReference>
<dbReference type="InterPro" id="IPR003594">
    <property type="entry name" value="HATPase_dom"/>
</dbReference>
<comment type="caution">
    <text evidence="11">The sequence shown here is derived from an EMBL/GenBank/DDBJ whole genome shotgun (WGS) entry which is preliminary data.</text>
</comment>
<dbReference type="InterPro" id="IPR003660">
    <property type="entry name" value="HAMP_dom"/>
</dbReference>
<dbReference type="Pfam" id="PF00672">
    <property type="entry name" value="HAMP"/>
    <property type="match status" value="1"/>
</dbReference>
<dbReference type="RefSeq" id="WP_017749406.1">
    <property type="nucleotide sequence ID" value="NZ_KQ976354.1"/>
</dbReference>
<dbReference type="Proteomes" id="UP000076925">
    <property type="component" value="Unassembled WGS sequence"/>
</dbReference>
<evidence type="ECO:0000256" key="6">
    <source>
        <dbReference type="ARBA" id="ARBA00022777"/>
    </source>
</evidence>
<keyword evidence="8" id="KW-0812">Transmembrane</keyword>
<keyword evidence="6" id="KW-0418">Kinase</keyword>
<dbReference type="Gene3D" id="3.30.450.20">
    <property type="entry name" value="PAS domain"/>
    <property type="match status" value="2"/>
</dbReference>
<dbReference type="EC" id="2.7.13.3" evidence="3"/>
<dbReference type="CDD" id="cd00082">
    <property type="entry name" value="HisKA"/>
    <property type="match status" value="1"/>
</dbReference>
<keyword evidence="5" id="KW-0808">Transferase</keyword>
<evidence type="ECO:0000313" key="11">
    <source>
        <dbReference type="EMBL" id="KYC35644.1"/>
    </source>
</evidence>
<keyword evidence="7" id="KW-0902">Two-component regulatory system</keyword>
<dbReference type="STRING" id="128403.WA1_07460"/>
<keyword evidence="12" id="KW-1185">Reference proteome</keyword>
<sequence>MSTLQSQTREQLQKYVLERGKREESLFKLAEDNHKILKQALLKRLENLGNQDPRDRFNQLFYLWSDGTRRNFLENQPVKQFDSEQYPSVFIGKQVPNTADIRRRMLVFYELTKSYGPAWRNRFVDTYIMGPENFVANYWPTVPWGIEAKADIFMPNEEYFYVSDKKHNTVRETVWTGLYFDTVPKLWMVSVETPVDDRLGNHIATIGHDIILNELMERTVNEHLHGTYNLIFRSDGRLIVHPDYMPQIQKKLGQFNILESGDAHLQRIFHAVKTLRSQTLVIDNSNDNEYLAVTRLDGPNWYFVTVYPKSLLTEIAASNARFVLNVGLIALLLEILLLFSVLYKQVTIPLNKLLIATDRVSEGNFEIDLNTKLPNELGHLATSFTSMASQLHESFMLLEKSNEELEVRVQHRTAELSQVLQDLQQTQSQLIQTEKMSSLGQLVAGVAHEINNPVNFIYGNLTHVNSYTHDLLQLIDLYQQQYPYSTATIQTAVKAIDLEFLKQDFPKLLSSMKVGTERIQRIVQSLRNFSRLDEAEFKAVDVHEGIESTLLILQNRLKAQPNLDGIEVIKDYGQLPLVECYPGQLNQVFMNLLLNAIDALEASTFNQQPSINHKLQQKTNPAICIVTQVLADNTISIHIIDNGSGMDEKVQAKLFDPFFTTKPVGKGTGLGLSISYQIVVGNHNGKLYFHSALRQGTEFVIEIPVHQPGHNHP</sequence>
<dbReference type="GO" id="GO:0016020">
    <property type="term" value="C:membrane"/>
    <property type="evidence" value="ECO:0007669"/>
    <property type="project" value="UniProtKB-SubCell"/>
</dbReference>
<dbReference type="PROSITE" id="PS50885">
    <property type="entry name" value="HAMP"/>
    <property type="match status" value="1"/>
</dbReference>
<evidence type="ECO:0000313" key="12">
    <source>
        <dbReference type="Proteomes" id="UP000076925"/>
    </source>
</evidence>
<dbReference type="PANTHER" id="PTHR43065">
    <property type="entry name" value="SENSOR HISTIDINE KINASE"/>
    <property type="match status" value="1"/>
</dbReference>
<evidence type="ECO:0000256" key="5">
    <source>
        <dbReference type="ARBA" id="ARBA00022679"/>
    </source>
</evidence>
<feature type="domain" description="Histidine kinase" evidence="9">
    <location>
        <begin position="445"/>
        <end position="707"/>
    </location>
</feature>
<dbReference type="SMART" id="SM00304">
    <property type="entry name" value="HAMP"/>
    <property type="match status" value="1"/>
</dbReference>
<name>A0A139WT70_9CYAN</name>
<evidence type="ECO:0000256" key="3">
    <source>
        <dbReference type="ARBA" id="ARBA00012438"/>
    </source>
</evidence>
<dbReference type="SUPFAM" id="SSF47384">
    <property type="entry name" value="Homodimeric domain of signal transducing histidine kinase"/>
    <property type="match status" value="1"/>
</dbReference>
<dbReference type="InterPro" id="IPR004358">
    <property type="entry name" value="Sig_transdc_His_kin-like_C"/>
</dbReference>
<dbReference type="PANTHER" id="PTHR43065:SF50">
    <property type="entry name" value="HISTIDINE KINASE"/>
    <property type="match status" value="1"/>
</dbReference>
<dbReference type="SMART" id="SM00388">
    <property type="entry name" value="HisKA"/>
    <property type="match status" value="1"/>
</dbReference>